<evidence type="ECO:0000313" key="7">
    <source>
        <dbReference type="Proteomes" id="UP000663760"/>
    </source>
</evidence>
<evidence type="ECO:0000259" key="5">
    <source>
        <dbReference type="PROSITE" id="PS50020"/>
    </source>
</evidence>
<reference evidence="6" key="1">
    <citation type="submission" date="2020-02" db="EMBL/GenBank/DDBJ databases">
        <authorList>
            <person name="Scholz U."/>
            <person name="Mascher M."/>
            <person name="Fiebig A."/>
        </authorList>
    </citation>
    <scope>NUCLEOTIDE SEQUENCE</scope>
</reference>
<evidence type="ECO:0000256" key="3">
    <source>
        <dbReference type="ARBA" id="ARBA00022553"/>
    </source>
</evidence>
<gene>
    <name evidence="6" type="ORF">SI8410_05006989</name>
</gene>
<feature type="compositionally biased region" description="Acidic residues" evidence="4">
    <location>
        <begin position="107"/>
        <end position="136"/>
    </location>
</feature>
<feature type="region of interest" description="Disordered" evidence="4">
    <location>
        <begin position="105"/>
        <end position="164"/>
    </location>
</feature>
<organism evidence="6 7">
    <name type="scientific">Spirodela intermedia</name>
    <name type="common">Intermediate duckweed</name>
    <dbReference type="NCBI Taxonomy" id="51605"/>
    <lineage>
        <taxon>Eukaryota</taxon>
        <taxon>Viridiplantae</taxon>
        <taxon>Streptophyta</taxon>
        <taxon>Embryophyta</taxon>
        <taxon>Tracheophyta</taxon>
        <taxon>Spermatophyta</taxon>
        <taxon>Magnoliopsida</taxon>
        <taxon>Liliopsida</taxon>
        <taxon>Araceae</taxon>
        <taxon>Lemnoideae</taxon>
        <taxon>Spirodela</taxon>
    </lineage>
</organism>
<evidence type="ECO:0000256" key="4">
    <source>
        <dbReference type="SAM" id="MobiDB-lite"/>
    </source>
</evidence>
<dbReference type="PANTHER" id="PTHR14791:SF29">
    <property type="entry name" value="PROTEIN KIBRA"/>
    <property type="match status" value="1"/>
</dbReference>
<keyword evidence="2" id="KW-0963">Cytoplasm</keyword>
<dbReference type="InterPro" id="IPR051105">
    <property type="entry name" value="WWC/KIBRA_Hippo_Reg"/>
</dbReference>
<evidence type="ECO:0000256" key="2">
    <source>
        <dbReference type="ARBA" id="ARBA00022490"/>
    </source>
</evidence>
<keyword evidence="7" id="KW-1185">Reference proteome</keyword>
<accession>A0A7I8KGB7</accession>
<name>A0A7I8KGB7_SPIIN</name>
<dbReference type="PROSITE" id="PS50020">
    <property type="entry name" value="WW_DOMAIN_2"/>
    <property type="match status" value="1"/>
</dbReference>
<dbReference type="InterPro" id="IPR001202">
    <property type="entry name" value="WW_dom"/>
</dbReference>
<proteinExistence type="predicted"/>
<comment type="subcellular location">
    <subcellularLocation>
        <location evidence="1">Cytoplasm</location>
    </subcellularLocation>
</comment>
<evidence type="ECO:0000313" key="6">
    <source>
        <dbReference type="EMBL" id="CAA7396326.1"/>
    </source>
</evidence>
<dbReference type="GO" id="GO:0005737">
    <property type="term" value="C:cytoplasm"/>
    <property type="evidence" value="ECO:0007669"/>
    <property type="project" value="UniProtKB-SubCell"/>
</dbReference>
<protein>
    <recommendedName>
        <fullName evidence="5">WW domain-containing protein</fullName>
    </recommendedName>
</protein>
<dbReference type="InterPro" id="IPR036020">
    <property type="entry name" value="WW_dom_sf"/>
</dbReference>
<dbReference type="OrthoDB" id="1930512at2759"/>
<keyword evidence="3" id="KW-0597">Phosphoprotein</keyword>
<dbReference type="Proteomes" id="UP000663760">
    <property type="component" value="Chromosome 5"/>
</dbReference>
<sequence length="222" mass="23528">MAAPNIDIIAASLRSCSLARGAVSSPEPPPFRPIGVDLPSEGSTGGAVVEAADTTLELNSEVALPYHWEQCLDLKTGKIYYINWSTGAKSMEDPRKFAGFRDRYYSDEDEEEEDGDDADDENDGVEDDDDGGDSSEDSATTDSDDNGNCSSAFSSSSSASSRDTIERGCGAGGWRGGVAAGGSVLVAAGCRVCMMYVMIPKREEECPRCGGHVLHFSRSGDR</sequence>
<dbReference type="Gene3D" id="2.20.70.10">
    <property type="match status" value="1"/>
</dbReference>
<feature type="domain" description="WW" evidence="5">
    <location>
        <begin position="62"/>
        <end position="96"/>
    </location>
</feature>
<dbReference type="PANTHER" id="PTHR14791">
    <property type="entry name" value="BOMB/KIRA PROTEINS"/>
    <property type="match status" value="1"/>
</dbReference>
<evidence type="ECO:0000256" key="1">
    <source>
        <dbReference type="ARBA" id="ARBA00004496"/>
    </source>
</evidence>
<dbReference type="SUPFAM" id="SSF51045">
    <property type="entry name" value="WW domain"/>
    <property type="match status" value="1"/>
</dbReference>
<dbReference type="AlphaFoldDB" id="A0A7I8KGB7"/>
<dbReference type="EMBL" id="LR746268">
    <property type="protein sequence ID" value="CAA7396326.1"/>
    <property type="molecule type" value="Genomic_DNA"/>
</dbReference>
<feature type="compositionally biased region" description="Low complexity" evidence="4">
    <location>
        <begin position="150"/>
        <end position="161"/>
    </location>
</feature>